<dbReference type="Pfam" id="PF00817">
    <property type="entry name" value="IMS"/>
    <property type="match status" value="1"/>
</dbReference>
<dbReference type="SUPFAM" id="SSF56672">
    <property type="entry name" value="DNA/RNA polymerases"/>
    <property type="match status" value="1"/>
</dbReference>
<organism evidence="6 7">
    <name type="scientific">Populibacterium corticicola</name>
    <dbReference type="NCBI Taxonomy" id="1812826"/>
    <lineage>
        <taxon>Bacteria</taxon>
        <taxon>Bacillati</taxon>
        <taxon>Actinomycetota</taxon>
        <taxon>Actinomycetes</taxon>
        <taxon>Micrococcales</taxon>
        <taxon>Jonesiaceae</taxon>
        <taxon>Populibacterium</taxon>
    </lineage>
</organism>
<evidence type="ECO:0000256" key="1">
    <source>
        <dbReference type="ARBA" id="ARBA00010945"/>
    </source>
</evidence>
<keyword evidence="4 6" id="KW-0548">Nucleotidyltransferase</keyword>
<keyword evidence="4" id="KW-0234">DNA repair</keyword>
<dbReference type="InterPro" id="IPR043502">
    <property type="entry name" value="DNA/RNA_pol_sf"/>
</dbReference>
<dbReference type="Gene3D" id="1.10.150.20">
    <property type="entry name" value="5' to 3' exonuclease, C-terminal subdomain"/>
    <property type="match status" value="1"/>
</dbReference>
<reference evidence="7" key="1">
    <citation type="journal article" date="2019" name="Int. J. Syst. Evol. Microbiol.">
        <title>The Global Catalogue of Microorganisms (GCM) 10K type strain sequencing project: providing services to taxonomists for standard genome sequencing and annotation.</title>
        <authorList>
            <consortium name="The Broad Institute Genomics Platform"/>
            <consortium name="The Broad Institute Genome Sequencing Center for Infectious Disease"/>
            <person name="Wu L."/>
            <person name="Ma J."/>
        </authorList>
    </citation>
    <scope>NUCLEOTIDE SEQUENCE [LARGE SCALE GENOMIC DNA]</scope>
    <source>
        <strain evidence="7">KCTC 33576</strain>
    </source>
</reference>
<dbReference type="Gene3D" id="3.30.70.270">
    <property type="match status" value="1"/>
</dbReference>
<accession>A0ABW5XIU0</accession>
<comment type="subunit">
    <text evidence="4">Monomer.</text>
</comment>
<dbReference type="Gene3D" id="3.30.1490.100">
    <property type="entry name" value="DNA polymerase, Y-family, little finger domain"/>
    <property type="match status" value="1"/>
</dbReference>
<dbReference type="HAMAP" id="MF_01113">
    <property type="entry name" value="DNApol_IV"/>
    <property type="match status" value="1"/>
</dbReference>
<dbReference type="EC" id="2.7.7.7" evidence="4"/>
<evidence type="ECO:0000259" key="5">
    <source>
        <dbReference type="PROSITE" id="PS50173"/>
    </source>
</evidence>
<keyword evidence="4" id="KW-0227">DNA damage</keyword>
<feature type="binding site" evidence="4">
    <location>
        <position position="27"/>
    </location>
    <ligand>
        <name>Mg(2+)</name>
        <dbReference type="ChEBI" id="CHEBI:18420"/>
    </ligand>
</feature>
<name>A0ABW5XIU0_9MICO</name>
<dbReference type="Pfam" id="PF11799">
    <property type="entry name" value="IMS_C"/>
    <property type="match status" value="1"/>
</dbReference>
<evidence type="ECO:0000256" key="4">
    <source>
        <dbReference type="HAMAP-Rule" id="MF_01113"/>
    </source>
</evidence>
<comment type="subcellular location">
    <subcellularLocation>
        <location evidence="4">Cytoplasm</location>
    </subcellularLocation>
</comment>
<keyword evidence="4" id="KW-0235">DNA replication</keyword>
<dbReference type="NCBIfam" id="NF003015">
    <property type="entry name" value="PRK03858.1"/>
    <property type="match status" value="1"/>
</dbReference>
<comment type="function">
    <text evidence="2 4">Poorly processive, error-prone DNA polymerase involved in untargeted mutagenesis. Copies undamaged DNA at stalled replication forks, which arise in vivo from mismatched or misaligned primer ends. These misaligned primers can be extended by PolIV. Exhibits no 3'-5' exonuclease (proofreading) activity. May be involved in translesional synthesis, in conjunction with the beta clamp from PolIII.</text>
</comment>
<feature type="domain" description="UmuC" evidence="5">
    <location>
        <begin position="23"/>
        <end position="202"/>
    </location>
</feature>
<dbReference type="PANTHER" id="PTHR11076">
    <property type="entry name" value="DNA REPAIR POLYMERASE UMUC / TRANSFERASE FAMILY MEMBER"/>
    <property type="match status" value="1"/>
</dbReference>
<evidence type="ECO:0000313" key="6">
    <source>
        <dbReference type="EMBL" id="MFD2841196.1"/>
    </source>
</evidence>
<dbReference type="GO" id="GO:0003887">
    <property type="term" value="F:DNA-directed DNA polymerase activity"/>
    <property type="evidence" value="ECO:0007669"/>
    <property type="project" value="UniProtKB-EC"/>
</dbReference>
<keyword evidence="4 6" id="KW-0808">Transferase</keyword>
<keyword evidence="4" id="KW-0460">Magnesium</keyword>
<evidence type="ECO:0000256" key="3">
    <source>
        <dbReference type="ARBA" id="ARBA00049244"/>
    </source>
</evidence>
<feature type="active site" evidence="4">
    <location>
        <position position="121"/>
    </location>
</feature>
<dbReference type="InterPro" id="IPR001126">
    <property type="entry name" value="UmuC"/>
</dbReference>
<dbReference type="EMBL" id="JBHUOP010000004">
    <property type="protein sequence ID" value="MFD2841196.1"/>
    <property type="molecule type" value="Genomic_DNA"/>
</dbReference>
<dbReference type="RefSeq" id="WP_377467122.1">
    <property type="nucleotide sequence ID" value="NZ_JBHUOP010000004.1"/>
</dbReference>
<dbReference type="NCBIfam" id="NF002677">
    <property type="entry name" value="PRK02406.1"/>
    <property type="match status" value="1"/>
</dbReference>
<feature type="site" description="Substrate discrimination" evidence="4">
    <location>
        <position position="32"/>
    </location>
</feature>
<keyword evidence="4" id="KW-0479">Metal-binding</keyword>
<dbReference type="CDD" id="cd03586">
    <property type="entry name" value="PolY_Pol_IV_kappa"/>
    <property type="match status" value="1"/>
</dbReference>
<dbReference type="PANTHER" id="PTHR11076:SF33">
    <property type="entry name" value="DNA POLYMERASE KAPPA"/>
    <property type="match status" value="1"/>
</dbReference>
<dbReference type="InterPro" id="IPR036775">
    <property type="entry name" value="DNA_pol_Y-fam_lit_finger_sf"/>
</dbReference>
<evidence type="ECO:0000256" key="2">
    <source>
        <dbReference type="ARBA" id="ARBA00025589"/>
    </source>
</evidence>
<keyword evidence="4" id="KW-0515">Mutator protein</keyword>
<dbReference type="Proteomes" id="UP001597391">
    <property type="component" value="Unassembled WGS sequence"/>
</dbReference>
<proteinExistence type="inferred from homology"/>
<comment type="catalytic activity">
    <reaction evidence="3 4">
        <text>DNA(n) + a 2'-deoxyribonucleoside 5'-triphosphate = DNA(n+1) + diphosphate</text>
        <dbReference type="Rhea" id="RHEA:22508"/>
        <dbReference type="Rhea" id="RHEA-COMP:17339"/>
        <dbReference type="Rhea" id="RHEA-COMP:17340"/>
        <dbReference type="ChEBI" id="CHEBI:33019"/>
        <dbReference type="ChEBI" id="CHEBI:61560"/>
        <dbReference type="ChEBI" id="CHEBI:173112"/>
        <dbReference type="EC" id="2.7.7.7"/>
    </reaction>
</comment>
<gene>
    <name evidence="4 6" type="primary">dinB</name>
    <name evidence="6" type="ORF">ACFSYH_11545</name>
</gene>
<keyword evidence="4" id="KW-0239">DNA-directed DNA polymerase</keyword>
<dbReference type="Gene3D" id="3.40.1170.60">
    <property type="match status" value="1"/>
</dbReference>
<keyword evidence="4" id="KW-0963">Cytoplasm</keyword>
<sequence length="413" mass="45097">MSNAPRVVSANRDWGSDDSDAHIMHVDMDAFFASVEVARKPVLAGKPVIVGGGERGVVLAATYEARPFGVRAGMPIARARVLAPQALFIPPDHREYYRISTGVMDILHSITPEVEQVSVDEAFLDIRGSKRRLGSALEIGAMLRERIYDEFSLTCSVGIARNKFVAKLASTNCKPDGLMIVPAARTTEFVQCLPVGSLWGVGVKTQERLAEWGITQVAELAVMEVSALARIVGPAAAAHLHALAWGRDDRPVVTERNEKSIGAETTFSKDLVDLDQLLNHFWALADQCGSRLRRKQLVGRTIAIKVRNTHFETVTRSMRLDSPTNSSKAIYEAARELFAGLKRPSATRLVGIRVENLENESDSVFQDTLADSVVGAGVALSRSERVMDQIRAKFGESAIERAAQGGLRLSRPQ</sequence>
<protein>
    <recommendedName>
        <fullName evidence="4">DNA polymerase IV</fullName>
        <shortName evidence="4">Pol IV</shortName>
        <ecNumber evidence="4">2.7.7.7</ecNumber>
    </recommendedName>
</protein>
<dbReference type="SUPFAM" id="SSF100879">
    <property type="entry name" value="Lesion bypass DNA polymerase (Y-family), little finger domain"/>
    <property type="match status" value="1"/>
</dbReference>
<comment type="cofactor">
    <cofactor evidence="4">
        <name>Mg(2+)</name>
        <dbReference type="ChEBI" id="CHEBI:18420"/>
    </cofactor>
    <text evidence="4">Binds 2 magnesium ions per subunit.</text>
</comment>
<dbReference type="InterPro" id="IPR043128">
    <property type="entry name" value="Rev_trsase/Diguanyl_cyclase"/>
</dbReference>
<dbReference type="InterPro" id="IPR017961">
    <property type="entry name" value="DNA_pol_Y-fam_little_finger"/>
</dbReference>
<dbReference type="PROSITE" id="PS50173">
    <property type="entry name" value="UMUC"/>
    <property type="match status" value="1"/>
</dbReference>
<comment type="similarity">
    <text evidence="1 4">Belongs to the DNA polymerase type-Y family.</text>
</comment>
<keyword evidence="7" id="KW-1185">Reference proteome</keyword>
<feature type="binding site" evidence="4">
    <location>
        <position position="120"/>
    </location>
    <ligand>
        <name>Mg(2+)</name>
        <dbReference type="ChEBI" id="CHEBI:18420"/>
    </ligand>
</feature>
<dbReference type="InterPro" id="IPR050116">
    <property type="entry name" value="DNA_polymerase-Y"/>
</dbReference>
<evidence type="ECO:0000313" key="7">
    <source>
        <dbReference type="Proteomes" id="UP001597391"/>
    </source>
</evidence>
<keyword evidence="4" id="KW-0238">DNA-binding</keyword>
<comment type="caution">
    <text evidence="6">The sequence shown here is derived from an EMBL/GenBank/DDBJ whole genome shotgun (WGS) entry which is preliminary data.</text>
</comment>
<dbReference type="InterPro" id="IPR022880">
    <property type="entry name" value="DNApol_IV"/>
</dbReference>